<keyword evidence="1 4" id="KW-0121">Carboxypeptidase</keyword>
<dbReference type="PANTHER" id="PTHR34217">
    <property type="entry name" value="METAL-DEPENDENT CARBOXYPEPTIDASE"/>
    <property type="match status" value="1"/>
</dbReference>
<dbReference type="GO" id="GO:0046872">
    <property type="term" value="F:metal ion binding"/>
    <property type="evidence" value="ECO:0007669"/>
    <property type="project" value="UniProtKB-KW"/>
</dbReference>
<dbReference type="PIRSF" id="PIRSF006615">
    <property type="entry name" value="Zn_crbxpep_Taq"/>
    <property type="match status" value="1"/>
</dbReference>
<keyword evidence="1" id="KW-0482">Metalloprotease</keyword>
<dbReference type="PRINTS" id="PR00998">
    <property type="entry name" value="CRBOXYPTASET"/>
</dbReference>
<feature type="active site" description="Proton donor/acceptor" evidence="3">
    <location>
        <position position="263"/>
    </location>
</feature>
<organism evidence="4 5">
    <name type="scientific">Candidatus Aramenus sulfurataquae</name>
    <dbReference type="NCBI Taxonomy" id="1326980"/>
    <lineage>
        <taxon>Archaea</taxon>
        <taxon>Thermoproteota</taxon>
        <taxon>Thermoprotei</taxon>
        <taxon>Sulfolobales</taxon>
        <taxon>Sulfolobaceae</taxon>
        <taxon>Candidatus Aramenus</taxon>
    </lineage>
</organism>
<dbReference type="MEROPS" id="M32.002"/>
<comment type="similarity">
    <text evidence="1">Belongs to the peptidase M32 family.</text>
</comment>
<proteinExistence type="inferred from homology"/>
<dbReference type="PANTHER" id="PTHR34217:SF1">
    <property type="entry name" value="CARBOXYPEPTIDASE 1"/>
    <property type="match status" value="1"/>
</dbReference>
<keyword evidence="1" id="KW-0645">Protease</keyword>
<evidence type="ECO:0000313" key="4">
    <source>
        <dbReference type="EMBL" id="EWG07607.1"/>
    </source>
</evidence>
<keyword evidence="2" id="KW-0862">Zinc</keyword>
<dbReference type="Proteomes" id="UP000054284">
    <property type="component" value="Unassembled WGS sequence"/>
</dbReference>
<dbReference type="SUPFAM" id="SSF55486">
    <property type="entry name" value="Metalloproteases ('zincins'), catalytic domain"/>
    <property type="match status" value="1"/>
</dbReference>
<dbReference type="InterPro" id="IPR001333">
    <property type="entry name" value="Peptidase_M32_Taq"/>
</dbReference>
<sequence>MDAKEVLEKILREYRRAWSIAYARSLLVWDLETYMPQEGARARGEALANLSTLYREKVMALERDVEGLKDEDLDDFGRGVKRVLGREIKYFSAVPPEIDEELNRTTSEAEVAWRKAKKEGKFSEFRPYLEKIVDLERKIAERLGYEGHPYNALLDLYEEGLTVNDVDSVFSYLLPELKHVLEKVRSEGRFPSKHELEGVEYKVEDMEKVNREVIGMLEMPMTRFRLDVSPHPFTIRISADDVRITTRYEGKDFRSTMFSVIHESGHAMYELMIDKSMEFTPLGQGVSSGIHESQSRFWENIIGRSREFVHLVYPILKRHLKFLTQDEEELYKYFNVVRPSLIRVDADELTYNFHIAVRYEIEKKLIAGEMSASDVPSMWYDLMDKYLGVRPSKDSEGALQDIHWSQGSFGYFPTYTIGNVVAGILYYHFPVKEKVRDGKLNDVKEYLREKVCKYGATYPPKELLRKSFREGYNPKYLVDYLREKYLA</sequence>
<dbReference type="AlphaFoldDB" id="W7KY32"/>
<comment type="caution">
    <text evidence="4">The sequence shown here is derived from an EMBL/GenBank/DDBJ whole genome shotgun (WGS) entry which is preliminary data.</text>
</comment>
<dbReference type="EC" id="3.4.17.19" evidence="1"/>
<feature type="binding site" evidence="2">
    <location>
        <position position="266"/>
    </location>
    <ligand>
        <name>Zn(2+)</name>
        <dbReference type="ChEBI" id="CHEBI:29105"/>
        <note>catalytic</note>
    </ligand>
</feature>
<gene>
    <name evidence="4" type="ORF">ASUL_03834</name>
</gene>
<dbReference type="PATRIC" id="fig|1326980.6.peg.754"/>
<comment type="cofactor">
    <cofactor evidence="2">
        <name>Zn(2+)</name>
        <dbReference type="ChEBI" id="CHEBI:29105"/>
    </cofactor>
    <text evidence="2">Binds 1 zinc ion per subunit.</text>
</comment>
<evidence type="ECO:0000256" key="3">
    <source>
        <dbReference type="PIRSR" id="PIRSR006615-2"/>
    </source>
</evidence>
<keyword evidence="1" id="KW-0378">Hydrolase</keyword>
<comment type="catalytic activity">
    <reaction evidence="1">
        <text>Release of a C-terminal amino acid with broad specificity, except for -Pro.</text>
        <dbReference type="EC" id="3.4.17.19"/>
    </reaction>
</comment>
<dbReference type="GO" id="GO:0006508">
    <property type="term" value="P:proteolysis"/>
    <property type="evidence" value="ECO:0007669"/>
    <property type="project" value="UniProtKB-UniRule"/>
</dbReference>
<dbReference type="CDD" id="cd06460">
    <property type="entry name" value="M32_Taq"/>
    <property type="match status" value="1"/>
</dbReference>
<dbReference type="GO" id="GO:0004181">
    <property type="term" value="F:metallocarboxypeptidase activity"/>
    <property type="evidence" value="ECO:0007669"/>
    <property type="project" value="UniProtKB-UniRule"/>
</dbReference>
<dbReference type="PROSITE" id="PS52034">
    <property type="entry name" value="PEPTIDASE_M32"/>
    <property type="match status" value="1"/>
</dbReference>
<evidence type="ECO:0000256" key="2">
    <source>
        <dbReference type="PIRSR" id="PIRSR006615-1"/>
    </source>
</evidence>
<keyword evidence="5" id="KW-1185">Reference proteome</keyword>
<comment type="function">
    <text evidence="1">Broad specificity carboxypetidase that releases amino acids sequentially from the C-terminus, including neutral, aromatic, polar and basic residues.</text>
</comment>
<dbReference type="Pfam" id="PF02074">
    <property type="entry name" value="Peptidase_M32"/>
    <property type="match status" value="1"/>
</dbReference>
<reference evidence="4 5" key="1">
    <citation type="journal article" date="2014" name="Genome Announc.">
        <title>Draft Genome Sequence of the Sulfolobales Archaeon AZ1, Obtained through Metagenomic Analysis of a Mexican Hot Spring.</title>
        <authorList>
            <person name="Servin-Garciduenas L.E."/>
            <person name="Martinez-Romero E."/>
        </authorList>
    </citation>
    <scope>NUCLEOTIDE SEQUENCE [LARGE SCALE GENOMIC DNA]</scope>
    <source>
        <strain evidence="4">AZ1-illumnia</strain>
    </source>
</reference>
<evidence type="ECO:0000256" key="1">
    <source>
        <dbReference type="PIRNR" id="PIRNR006615"/>
    </source>
</evidence>
<dbReference type="EMBL" id="ASRH01000003">
    <property type="protein sequence ID" value="EWG07607.1"/>
    <property type="molecule type" value="Genomic_DNA"/>
</dbReference>
<feature type="binding site" evidence="2">
    <location>
        <position position="262"/>
    </location>
    <ligand>
        <name>Zn(2+)</name>
        <dbReference type="ChEBI" id="CHEBI:29105"/>
        <note>catalytic</note>
    </ligand>
</feature>
<dbReference type="Gene3D" id="1.10.1370.30">
    <property type="match status" value="1"/>
</dbReference>
<feature type="binding site" evidence="2">
    <location>
        <position position="292"/>
    </location>
    <ligand>
        <name>Zn(2+)</name>
        <dbReference type="ChEBI" id="CHEBI:29105"/>
        <note>catalytic</note>
    </ligand>
</feature>
<protein>
    <recommendedName>
        <fullName evidence="1">Metal-dependent carboxypeptidase</fullName>
        <ecNumber evidence="1">3.4.17.19</ecNumber>
    </recommendedName>
</protein>
<evidence type="ECO:0000313" key="5">
    <source>
        <dbReference type="Proteomes" id="UP000054284"/>
    </source>
</evidence>
<name>W7KY32_9CREN</name>
<accession>W7KY32</accession>
<keyword evidence="1 2" id="KW-0479">Metal-binding</keyword>